<keyword evidence="6" id="KW-0411">Iron-sulfur</keyword>
<comment type="similarity">
    <text evidence="2">Belongs to the AOR/FOR family.</text>
</comment>
<evidence type="ECO:0000256" key="6">
    <source>
        <dbReference type="ARBA" id="ARBA00023014"/>
    </source>
</evidence>
<dbReference type="SUPFAM" id="SSF48310">
    <property type="entry name" value="Aldehyde ferredoxin oxidoreductase, C-terminal domains"/>
    <property type="match status" value="1"/>
</dbReference>
<evidence type="ECO:0000256" key="1">
    <source>
        <dbReference type="ARBA" id="ARBA00001966"/>
    </source>
</evidence>
<comment type="caution">
    <text evidence="8">The sequence shown here is derived from an EMBL/GenBank/DDBJ whole genome shotgun (WGS) entry which is preliminary data.</text>
</comment>
<keyword evidence="3" id="KW-0004">4Fe-4S</keyword>
<organism evidence="8">
    <name type="scientific">Desulfatirhabdium butyrativorans</name>
    <dbReference type="NCBI Taxonomy" id="340467"/>
    <lineage>
        <taxon>Bacteria</taxon>
        <taxon>Pseudomonadati</taxon>
        <taxon>Thermodesulfobacteriota</taxon>
        <taxon>Desulfobacteria</taxon>
        <taxon>Desulfobacterales</taxon>
        <taxon>Desulfatirhabdiaceae</taxon>
        <taxon>Desulfatirhabdium</taxon>
    </lineage>
</organism>
<name>A0A7C4RU67_9BACT</name>
<dbReference type="GO" id="GO:0046872">
    <property type="term" value="F:metal ion binding"/>
    <property type="evidence" value="ECO:0007669"/>
    <property type="project" value="UniProtKB-KW"/>
</dbReference>
<keyword evidence="5" id="KW-0408">Iron</keyword>
<reference evidence="8" key="1">
    <citation type="journal article" date="2020" name="mSystems">
        <title>Genome- and Community-Level Interaction Insights into Carbon Utilization and Element Cycling Functions of Hydrothermarchaeota in Hydrothermal Sediment.</title>
        <authorList>
            <person name="Zhou Z."/>
            <person name="Liu Y."/>
            <person name="Xu W."/>
            <person name="Pan J."/>
            <person name="Luo Z.H."/>
            <person name="Li M."/>
        </authorList>
    </citation>
    <scope>NUCLEOTIDE SEQUENCE [LARGE SCALE GENOMIC DNA]</scope>
    <source>
        <strain evidence="8">SpSt-477</strain>
    </source>
</reference>
<dbReference type="InterPro" id="IPR051919">
    <property type="entry name" value="W-dependent_AOR"/>
</dbReference>
<dbReference type="GO" id="GO:0016625">
    <property type="term" value="F:oxidoreductase activity, acting on the aldehyde or oxo group of donors, iron-sulfur protein as acceptor"/>
    <property type="evidence" value="ECO:0007669"/>
    <property type="project" value="InterPro"/>
</dbReference>
<feature type="domain" description="Aldehyde ferredoxin oxidoreductase N-terminal" evidence="7">
    <location>
        <begin position="10"/>
        <end position="217"/>
    </location>
</feature>
<evidence type="ECO:0000256" key="2">
    <source>
        <dbReference type="ARBA" id="ARBA00011032"/>
    </source>
</evidence>
<dbReference type="Pfam" id="PF01314">
    <property type="entry name" value="AFOR_C"/>
    <property type="match status" value="1"/>
</dbReference>
<dbReference type="InterPro" id="IPR036503">
    <property type="entry name" value="Ald_Fedxn_OxRdtase_N_sf"/>
</dbReference>
<evidence type="ECO:0000256" key="4">
    <source>
        <dbReference type="ARBA" id="ARBA00022723"/>
    </source>
</evidence>
<evidence type="ECO:0000256" key="5">
    <source>
        <dbReference type="ARBA" id="ARBA00023004"/>
    </source>
</evidence>
<dbReference type="Gene3D" id="3.60.9.10">
    <property type="entry name" value="Aldehyde ferredoxin oxidoreductase, N-terminal domain"/>
    <property type="match status" value="1"/>
</dbReference>
<dbReference type="InterPro" id="IPR013984">
    <property type="entry name" value="Ald_Fedxn_OxRdtase_dom2"/>
</dbReference>
<comment type="cofactor">
    <cofactor evidence="1">
        <name>[4Fe-4S] cluster</name>
        <dbReference type="ChEBI" id="CHEBI:49883"/>
    </cofactor>
</comment>
<protein>
    <submittedName>
        <fullName evidence="8">Aldehyde ferredoxin oxidoreductase</fullName>
    </submittedName>
</protein>
<accession>A0A7C4RU67</accession>
<dbReference type="InterPro" id="IPR001203">
    <property type="entry name" value="OxRdtase_Ald_Fedxn_C"/>
</dbReference>
<dbReference type="GO" id="GO:0009055">
    <property type="term" value="F:electron transfer activity"/>
    <property type="evidence" value="ECO:0007669"/>
    <property type="project" value="InterPro"/>
</dbReference>
<dbReference type="GO" id="GO:0051539">
    <property type="term" value="F:4 iron, 4 sulfur cluster binding"/>
    <property type="evidence" value="ECO:0007669"/>
    <property type="project" value="UniProtKB-KW"/>
</dbReference>
<dbReference type="InterPro" id="IPR036021">
    <property type="entry name" value="Tungsten_al_ferr_oxy-like_C"/>
</dbReference>
<proteinExistence type="inferred from homology"/>
<gene>
    <name evidence="8" type="ORF">ENS29_15050</name>
</gene>
<dbReference type="PANTHER" id="PTHR30038:SF7">
    <property type="entry name" value="TUNGSTEN-CONTAINING GLYCERALDEHYDE-3-PHOSPHATE:FERREDOXIN OXIDOREDUCTASE"/>
    <property type="match status" value="1"/>
</dbReference>
<dbReference type="SMART" id="SM00790">
    <property type="entry name" value="AFOR_N"/>
    <property type="match status" value="1"/>
</dbReference>
<keyword evidence="4" id="KW-0479">Metal-binding</keyword>
<dbReference type="Gene3D" id="1.10.569.10">
    <property type="entry name" value="Aldehyde Ferredoxin Oxidoreductase Protein, subunit A, domain 2"/>
    <property type="match status" value="1"/>
</dbReference>
<dbReference type="InterPro" id="IPR013983">
    <property type="entry name" value="Ald_Fedxn_OxRdtase_N"/>
</dbReference>
<dbReference type="AlphaFoldDB" id="A0A7C4RU67"/>
<dbReference type="EMBL" id="DSUH01000346">
    <property type="protein sequence ID" value="HGU34141.1"/>
    <property type="molecule type" value="Genomic_DNA"/>
</dbReference>
<dbReference type="PANTHER" id="PTHR30038">
    <property type="entry name" value="ALDEHYDE FERREDOXIN OXIDOREDUCTASE"/>
    <property type="match status" value="1"/>
</dbReference>
<sequence>MNRENQVHLKVLMIDASNGFYRLSRYRVGDFFGPVDVGIHLAYKHNSLTIGGGLLAGSVFPGSNRLIICGMSPCWHGFFVSSMGGAALVFDNLGINMLSILGKAQHPSVLYLNRIHGEEIEVEIKEVVPEKLWEGGRQGVYGVMEAAMASFSERYDNDPRVLAVGPASLYTDFGAIASAPIRKGILTPVDTWAGRGGFGTKLLQEHGIVGIIYGGTHIEEDVAERTVVDQWFEDKYHQRMAAKDLDATTKYRYDPKFNTGGTFGVNYAAMDSNFLAFNYRSIYWSEADRRELHRRFILEHYLKQFNEETIRSKQQKTCGEPCAAVCKKLNGIFKKDYEPYQAMGPLCGIFDQRAAERLNHRADSLGFDAISVGGVLAWLMDCIDEGLIEPEVVGVNRKPRWEVIHFDIIEDSMYNAELGIALLDTMVRPQGPIPLRLGARKFARSLARQRGRRVMDLFVHNAFARQGWMVPNQYWTPGVLAPMAISGKYYMVYGREFIEPRELGRRNARRMIQELMLDNLGLCRFHRGWSEELMPEIIEKIFGLKDRFLKTIRLTASRITSRNAAVFWEAERNIDIVHSFLKDKKAIDHIDDPELDRWLERFEKDKHSAAFDFWYEMHKGAHEVLRDFPA</sequence>
<evidence type="ECO:0000259" key="7">
    <source>
        <dbReference type="SMART" id="SM00790"/>
    </source>
</evidence>
<evidence type="ECO:0000313" key="8">
    <source>
        <dbReference type="EMBL" id="HGU34141.1"/>
    </source>
</evidence>
<dbReference type="Pfam" id="PF02730">
    <property type="entry name" value="AFOR_N"/>
    <property type="match status" value="1"/>
</dbReference>
<evidence type="ECO:0000256" key="3">
    <source>
        <dbReference type="ARBA" id="ARBA00022485"/>
    </source>
</evidence>
<dbReference type="SUPFAM" id="SSF56228">
    <property type="entry name" value="Aldehyde ferredoxin oxidoreductase, N-terminal domain"/>
    <property type="match status" value="1"/>
</dbReference>